<dbReference type="eggNOG" id="ENOG5033F44">
    <property type="taxonomic scope" value="Bacteria"/>
</dbReference>
<dbReference type="AlphaFoldDB" id="W8RVG3"/>
<dbReference type="STRING" id="1294273.roselon_02917"/>
<dbReference type="OrthoDB" id="7841298at2"/>
<keyword evidence="3" id="KW-1185">Reference proteome</keyword>
<dbReference type="HOGENOM" id="CLU_075051_0_0_5"/>
<evidence type="ECO:0000256" key="1">
    <source>
        <dbReference type="SAM" id="SignalP"/>
    </source>
</evidence>
<evidence type="ECO:0008006" key="4">
    <source>
        <dbReference type="Google" id="ProtNLM"/>
    </source>
</evidence>
<evidence type="ECO:0000313" key="2">
    <source>
        <dbReference type="EMBL" id="AHM05204.1"/>
    </source>
</evidence>
<feature type="chain" id="PRO_5004914067" description="DUF2059 domain-containing protein" evidence="1">
    <location>
        <begin position="24"/>
        <end position="296"/>
    </location>
</feature>
<dbReference type="EMBL" id="CP004372">
    <property type="protein sequence ID" value="AHM05204.1"/>
    <property type="molecule type" value="Genomic_DNA"/>
</dbReference>
<proteinExistence type="predicted"/>
<evidence type="ECO:0000313" key="3">
    <source>
        <dbReference type="Proteomes" id="UP000019593"/>
    </source>
</evidence>
<sequence>MLRAAFFTFSMVFGLLAAAVASAQTPAQTPAQTMPAEPPLSERAPEVHAMLDALGMYEVIEIMSAEALAGSTDPEAEMFPGQGGAAWQAMIARLHSVETMTEAFEAAFPVDRMTPDQIARITAFATAEPGRSVIEGEIAARRAFLDPAVEDAAQIRFRERAEAEDPRLDLLGRFIAANDLVERNVMGALNSNYAFYRGLADGGAFEVDLPEELMLAEVWGQEPQIRADTIEWLYSYQLAAYSGVTESDFEAYIAMSETPAGQALNAALFTAFDAMFDDTSYALGTAAAVFIAGEDT</sequence>
<keyword evidence="1" id="KW-0732">Signal</keyword>
<accession>W8RVG3</accession>
<dbReference type="KEGG" id="red:roselon_02917"/>
<dbReference type="RefSeq" id="WP_025312891.1">
    <property type="nucleotide sequence ID" value="NZ_CP004372.1"/>
</dbReference>
<name>W8RVG3_9RHOB</name>
<protein>
    <recommendedName>
        <fullName evidence="4">DUF2059 domain-containing protein</fullName>
    </recommendedName>
</protein>
<reference evidence="2 3" key="1">
    <citation type="submission" date="2013-03" db="EMBL/GenBank/DDBJ databases">
        <authorList>
            <person name="Fiebig A."/>
            <person name="Goeker M."/>
            <person name="Klenk H.-P.P."/>
        </authorList>
    </citation>
    <scope>NUCLEOTIDE SEQUENCE [LARGE SCALE GENOMIC DNA]</scope>
    <source>
        <strain evidence="3">DSM 19469</strain>
    </source>
</reference>
<dbReference type="Proteomes" id="UP000019593">
    <property type="component" value="Chromosome"/>
</dbReference>
<gene>
    <name evidence="2" type="ORF">roselon_02917</name>
</gene>
<feature type="signal peptide" evidence="1">
    <location>
        <begin position="1"/>
        <end position="23"/>
    </location>
</feature>
<organism evidence="2 3">
    <name type="scientific">Roseicyclus elongatus DSM 19469</name>
    <dbReference type="NCBI Taxonomy" id="1294273"/>
    <lineage>
        <taxon>Bacteria</taxon>
        <taxon>Pseudomonadati</taxon>
        <taxon>Pseudomonadota</taxon>
        <taxon>Alphaproteobacteria</taxon>
        <taxon>Rhodobacterales</taxon>
        <taxon>Roseobacteraceae</taxon>
        <taxon>Roseicyclus</taxon>
    </lineage>
</organism>